<proteinExistence type="predicted"/>
<comment type="caution">
    <text evidence="1">The sequence shown here is derived from an EMBL/GenBank/DDBJ whole genome shotgun (WGS) entry which is preliminary data.</text>
</comment>
<dbReference type="Proteomes" id="UP000622475">
    <property type="component" value="Unassembled WGS sequence"/>
</dbReference>
<keyword evidence="2" id="KW-1185">Reference proteome</keyword>
<accession>A0A929KY18</accession>
<dbReference type="RefSeq" id="WP_194109913.1">
    <property type="nucleotide sequence ID" value="NZ_JADFFL010000001.1"/>
</dbReference>
<name>A0A929KY18_9SPHI</name>
<dbReference type="EMBL" id="JADFFL010000001">
    <property type="protein sequence ID" value="MBE9660720.1"/>
    <property type="molecule type" value="Genomic_DNA"/>
</dbReference>
<evidence type="ECO:0000313" key="2">
    <source>
        <dbReference type="Proteomes" id="UP000622475"/>
    </source>
</evidence>
<reference evidence="1" key="1">
    <citation type="submission" date="2020-10" db="EMBL/GenBank/DDBJ databases">
        <title>Mucilaginibacter mali sp. nov., isolated from rhizosphere soil of apple orchard.</title>
        <authorList>
            <person name="Lee J.-S."/>
            <person name="Kim H.S."/>
            <person name="Kim J.-S."/>
        </authorList>
    </citation>
    <scope>NUCLEOTIDE SEQUENCE</scope>
    <source>
        <strain evidence="1">KCTC 22746</strain>
    </source>
</reference>
<organism evidence="1 2">
    <name type="scientific">Mucilaginibacter myungsuensis</name>
    <dbReference type="NCBI Taxonomy" id="649104"/>
    <lineage>
        <taxon>Bacteria</taxon>
        <taxon>Pseudomonadati</taxon>
        <taxon>Bacteroidota</taxon>
        <taxon>Sphingobacteriia</taxon>
        <taxon>Sphingobacteriales</taxon>
        <taxon>Sphingobacteriaceae</taxon>
        <taxon>Mucilaginibacter</taxon>
    </lineage>
</organism>
<protein>
    <submittedName>
        <fullName evidence="1">Uncharacterized protein</fullName>
    </submittedName>
</protein>
<dbReference type="AlphaFoldDB" id="A0A929KY18"/>
<sequence>MCFCGFAGIAQTAGTIDSAKVRELRINPAAALGDVISPADIFDSIAYVPLETTRKALFGKIDQMQVFRKGAGLLVA</sequence>
<gene>
    <name evidence="1" type="ORF">IRJ16_02390</name>
</gene>
<evidence type="ECO:0000313" key="1">
    <source>
        <dbReference type="EMBL" id="MBE9660720.1"/>
    </source>
</evidence>